<proteinExistence type="predicted"/>
<dbReference type="WBParaSite" id="HDID_0000325701-mRNA-1">
    <property type="protein sequence ID" value="HDID_0000325701-mRNA-1"/>
    <property type="gene ID" value="HDID_0000325701"/>
</dbReference>
<dbReference type="PANTHER" id="PTHR31781:SF1">
    <property type="entry name" value="PROTEIN UNC-80 HOMOLOG"/>
    <property type="match status" value="1"/>
</dbReference>
<evidence type="ECO:0000259" key="2">
    <source>
        <dbReference type="Pfam" id="PF20262"/>
    </source>
</evidence>
<name>A0A0R3SEP9_HYMDI</name>
<dbReference type="GO" id="GO:0005261">
    <property type="term" value="F:monoatomic cation channel activity"/>
    <property type="evidence" value="ECO:0007669"/>
    <property type="project" value="TreeGrafter"/>
</dbReference>
<dbReference type="GO" id="GO:0034703">
    <property type="term" value="C:cation channel complex"/>
    <property type="evidence" value="ECO:0007669"/>
    <property type="project" value="TreeGrafter"/>
</dbReference>
<dbReference type="STRING" id="6216.A0A0R3SEP9"/>
<dbReference type="AlphaFoldDB" id="A0A0R3SEP9"/>
<dbReference type="InterPro" id="IPR046460">
    <property type="entry name" value="UNC80_C"/>
</dbReference>
<dbReference type="GO" id="GO:0030424">
    <property type="term" value="C:axon"/>
    <property type="evidence" value="ECO:0007669"/>
    <property type="project" value="TreeGrafter"/>
</dbReference>
<dbReference type="PANTHER" id="PTHR31781">
    <property type="entry name" value="UNC80"/>
    <property type="match status" value="1"/>
</dbReference>
<feature type="compositionally biased region" description="Pro residues" evidence="1">
    <location>
        <begin position="613"/>
        <end position="622"/>
    </location>
</feature>
<dbReference type="Pfam" id="PF20262">
    <property type="entry name" value="UNC80_C"/>
    <property type="match status" value="1"/>
</dbReference>
<sequence length="655" mass="70784">MRSPSKKMIPLPMCAQIRPGKGLWRESVNEFNFPNLSKENVYYALEVCLSGLFVGSEKCTSVSTTGNVEPTGAGSSRGPGTTSDHITFETPRNRLGLHSSFMLANSKSNQPTSGVGDNNAGIGGIKASLSQSMSGTVGVTGLLQLPNLLGGPAVTGSTWELIGPSGLACDLGGGRVHGCVVNLLGPTLHSMRHPKPEESESAASVAAANTAGPRNSVGVGYTHSSLISNHEKNVQAQIDVVHKLAFLGLKLILIVYPRHALAKSRQIIASLAKLAFYRCCGVQLWKFLDFIVTNRPSIFMHMAPFFRFQVLNFPCETQGEQAFQQIIGQKLIGLHLPPQQTIVSLLKELLHDLRTLREEKQASFYSMLNLMRQKHQLLINPPQPHDSPMLTSPLSDSGATGTGTHLPGILRHSSERHFGMLEGGQIRPFSQVEFRQSLLRRTSGKRITAHDGTSVESLPRQSGPPGALEKRHKTIDRNKGELRRAMTSTGRIDKSTRGLSNLVNPTLSSRDDDAEDDDTTGGVEELNAPANPIIAAAVATSLYGSAAPYTQVREKAREELPDLIGLTEPPEPLSSRRRASTNPMQPPRSSRLIDNIPLVDLHVFPSTSFPTSPAAPPAPPPPKLEDPLADVSPSPLPSNQDQLSHTDTPKKINYV</sequence>
<feature type="region of interest" description="Disordered" evidence="1">
    <location>
        <begin position="607"/>
        <end position="655"/>
    </location>
</feature>
<reference evidence="3 4" key="2">
    <citation type="submission" date="2018-11" db="EMBL/GenBank/DDBJ databases">
        <authorList>
            <consortium name="Pathogen Informatics"/>
        </authorList>
    </citation>
    <scope>NUCLEOTIDE SEQUENCE [LARGE SCALE GENOMIC DNA]</scope>
</reference>
<feature type="compositionally biased region" description="Polar residues" evidence="1">
    <location>
        <begin position="497"/>
        <end position="508"/>
    </location>
</feature>
<evidence type="ECO:0000313" key="4">
    <source>
        <dbReference type="Proteomes" id="UP000274504"/>
    </source>
</evidence>
<organism evidence="5">
    <name type="scientific">Hymenolepis diminuta</name>
    <name type="common">Rat tapeworm</name>
    <dbReference type="NCBI Taxonomy" id="6216"/>
    <lineage>
        <taxon>Eukaryota</taxon>
        <taxon>Metazoa</taxon>
        <taxon>Spiralia</taxon>
        <taxon>Lophotrochozoa</taxon>
        <taxon>Platyhelminthes</taxon>
        <taxon>Cestoda</taxon>
        <taxon>Eucestoda</taxon>
        <taxon>Cyclophyllidea</taxon>
        <taxon>Hymenolepididae</taxon>
        <taxon>Hymenolepis</taxon>
    </lineage>
</organism>
<dbReference type="EMBL" id="UYSG01000948">
    <property type="protein sequence ID" value="VDL29497.1"/>
    <property type="molecule type" value="Genomic_DNA"/>
</dbReference>
<feature type="region of interest" description="Disordered" evidence="1">
    <location>
        <begin position="62"/>
        <end position="83"/>
    </location>
</feature>
<dbReference type="OrthoDB" id="6277914at2759"/>
<feature type="region of interest" description="Disordered" evidence="1">
    <location>
        <begin position="561"/>
        <end position="595"/>
    </location>
</feature>
<dbReference type="GO" id="GO:0055080">
    <property type="term" value="P:monoatomic cation homeostasis"/>
    <property type="evidence" value="ECO:0007669"/>
    <property type="project" value="TreeGrafter"/>
</dbReference>
<feature type="compositionally biased region" description="Basic and acidic residues" evidence="1">
    <location>
        <begin position="475"/>
        <end position="484"/>
    </location>
</feature>
<evidence type="ECO:0000313" key="3">
    <source>
        <dbReference type="EMBL" id="VDL29497.1"/>
    </source>
</evidence>
<evidence type="ECO:0000256" key="1">
    <source>
        <dbReference type="SAM" id="MobiDB-lite"/>
    </source>
</evidence>
<accession>A0A0R3SEP9</accession>
<feature type="region of interest" description="Disordered" evidence="1">
    <location>
        <begin position="443"/>
        <end position="527"/>
    </location>
</feature>
<gene>
    <name evidence="3" type="ORF">HDID_LOCUS3255</name>
</gene>
<reference evidence="5" key="1">
    <citation type="submission" date="2016-04" db="UniProtKB">
        <authorList>
            <consortium name="WormBaseParasite"/>
        </authorList>
    </citation>
    <scope>IDENTIFICATION</scope>
</reference>
<evidence type="ECO:0000313" key="5">
    <source>
        <dbReference type="WBParaSite" id="HDID_0000325701-mRNA-1"/>
    </source>
</evidence>
<feature type="domain" description="Protein UNC80 C-terminal" evidence="2">
    <location>
        <begin position="217"/>
        <end position="359"/>
    </location>
</feature>
<protein>
    <submittedName>
        <fullName evidence="5">UNC80_C domain-containing protein</fullName>
    </submittedName>
</protein>
<feature type="compositionally biased region" description="Polar residues" evidence="1">
    <location>
        <begin position="637"/>
        <end position="646"/>
    </location>
</feature>
<dbReference type="Proteomes" id="UP000274504">
    <property type="component" value="Unassembled WGS sequence"/>
</dbReference>